<comment type="subcellular location">
    <subcellularLocation>
        <location evidence="1">Membrane</location>
        <topology evidence="1">Multi-pass membrane protein</topology>
    </subcellularLocation>
</comment>
<evidence type="ECO:0000256" key="4">
    <source>
        <dbReference type="ARBA" id="ARBA00023136"/>
    </source>
</evidence>
<feature type="transmembrane region" description="Helical" evidence="5">
    <location>
        <begin position="117"/>
        <end position="137"/>
    </location>
</feature>
<evidence type="ECO:0000313" key="8">
    <source>
        <dbReference type="Proteomes" id="UP000717364"/>
    </source>
</evidence>
<keyword evidence="2 5" id="KW-0812">Transmembrane</keyword>
<feature type="domain" description="RDD" evidence="6">
    <location>
        <begin position="26"/>
        <end position="225"/>
    </location>
</feature>
<evidence type="ECO:0000256" key="2">
    <source>
        <dbReference type="ARBA" id="ARBA00022692"/>
    </source>
</evidence>
<accession>A0A947D911</accession>
<dbReference type="GO" id="GO:0016020">
    <property type="term" value="C:membrane"/>
    <property type="evidence" value="ECO:0007669"/>
    <property type="project" value="UniProtKB-SubCell"/>
</dbReference>
<gene>
    <name evidence="7" type="ORF">IXB50_00070</name>
</gene>
<proteinExistence type="predicted"/>
<keyword evidence="8" id="KW-1185">Reference proteome</keyword>
<feature type="transmembrane region" description="Helical" evidence="5">
    <location>
        <begin position="171"/>
        <end position="188"/>
    </location>
</feature>
<feature type="transmembrane region" description="Helical" evidence="5">
    <location>
        <begin position="28"/>
        <end position="48"/>
    </location>
</feature>
<organism evidence="7 8">
    <name type="scientific">Leptothoe spongobia TAU-MAC 1115</name>
    <dbReference type="NCBI Taxonomy" id="1967444"/>
    <lineage>
        <taxon>Bacteria</taxon>
        <taxon>Bacillati</taxon>
        <taxon>Cyanobacteriota</taxon>
        <taxon>Cyanophyceae</taxon>
        <taxon>Nodosilineales</taxon>
        <taxon>Cymatolegaceae</taxon>
        <taxon>Leptothoe</taxon>
        <taxon>Leptothoe spongobia</taxon>
    </lineage>
</organism>
<dbReference type="Pfam" id="PF06271">
    <property type="entry name" value="RDD"/>
    <property type="match status" value="1"/>
</dbReference>
<protein>
    <submittedName>
        <fullName evidence="7">Pentapeptide repeat-containing protein</fullName>
    </submittedName>
</protein>
<dbReference type="InterPro" id="IPR001646">
    <property type="entry name" value="5peptide_repeat"/>
</dbReference>
<dbReference type="PANTHER" id="PTHR14136">
    <property type="entry name" value="BTB_POZ DOMAIN-CONTAINING PROTEIN KCTD9"/>
    <property type="match status" value="1"/>
</dbReference>
<dbReference type="SUPFAM" id="SSF141571">
    <property type="entry name" value="Pentapeptide repeat-like"/>
    <property type="match status" value="2"/>
</dbReference>
<name>A0A947D911_9CYAN</name>
<keyword evidence="3 5" id="KW-1133">Transmembrane helix</keyword>
<evidence type="ECO:0000313" key="7">
    <source>
        <dbReference type="EMBL" id="MBT9313820.1"/>
    </source>
</evidence>
<dbReference type="InterPro" id="IPR010432">
    <property type="entry name" value="RDD"/>
</dbReference>
<reference evidence="7" key="1">
    <citation type="submission" date="2020-11" db="EMBL/GenBank/DDBJ databases">
        <authorList>
            <person name="Konstantinou D."/>
            <person name="Gkelis S."/>
            <person name="Popin R."/>
            <person name="Fewer D."/>
            <person name="Sivonen K."/>
        </authorList>
    </citation>
    <scope>NUCLEOTIDE SEQUENCE</scope>
    <source>
        <strain evidence="7">TAU-MAC 1115</strain>
    </source>
</reference>
<dbReference type="Gene3D" id="2.160.20.80">
    <property type="entry name" value="E3 ubiquitin-protein ligase SopA"/>
    <property type="match status" value="2"/>
</dbReference>
<dbReference type="EMBL" id="JADOES010000001">
    <property type="protein sequence ID" value="MBT9313820.1"/>
    <property type="molecule type" value="Genomic_DNA"/>
</dbReference>
<dbReference type="Proteomes" id="UP000717364">
    <property type="component" value="Unassembled WGS sequence"/>
</dbReference>
<dbReference type="PANTHER" id="PTHR14136:SF17">
    <property type="entry name" value="BTB_POZ DOMAIN-CONTAINING PROTEIN KCTD9"/>
    <property type="match status" value="1"/>
</dbReference>
<evidence type="ECO:0000256" key="5">
    <source>
        <dbReference type="SAM" id="Phobius"/>
    </source>
</evidence>
<evidence type="ECO:0000256" key="3">
    <source>
        <dbReference type="ARBA" id="ARBA00022989"/>
    </source>
</evidence>
<evidence type="ECO:0000259" key="6">
    <source>
        <dbReference type="Pfam" id="PF06271"/>
    </source>
</evidence>
<dbReference type="InterPro" id="IPR051082">
    <property type="entry name" value="Pentapeptide-BTB/POZ_domain"/>
</dbReference>
<dbReference type="Pfam" id="PF00805">
    <property type="entry name" value="Pentapeptide"/>
    <property type="match status" value="3"/>
</dbReference>
<comment type="caution">
    <text evidence="7">The sequence shown here is derived from an EMBL/GenBank/DDBJ whole genome shotgun (WGS) entry which is preliminary data.</text>
</comment>
<evidence type="ECO:0000256" key="1">
    <source>
        <dbReference type="ARBA" id="ARBA00004141"/>
    </source>
</evidence>
<sequence>MAQQIMNAQNSMVPIPRTRLARLGCRRLVAWGLEIGLVAMSVAVPWGLGQYELVRDTQILSPIEKTSENLTEQRPFEQPKEDVALNPLVKLAQKGWARMAQIPPHQLHQTVPRATNILWTIALIAPVVVTGGQLIQLSCTGSTWAKRWLGIQVISTAGGYLKPRQVLMREFFRWGVSVGIGAGIMFATNISLGALTPAVIGLLAMVEGMTAFAANGRPWHDRVAKTRVTMKTAGYLPISSEPLVYSLPINNDFLSGGVLSDDALSHGNGAIQLYGETANDDDWWLTEDEGNLTSVVLAPRASRTSGNSLVLAERPKSALSGQLSWVLVCGGMVLACVAGFGFGRLTQSSAKGHLEEDVFLQTTQALSANIQSGGDYSAAILMLAQVDDPRTAKYLTDLLSQSSQPETLTTIQQALVSQGLDSLSPLLALGHVLESDLQQPLSAEIRQVRLEQRHVVQGAIAKLLTIYSNRLANAHFDRVNLGLYHDADRSFRLIQPGLLAAGTSWQGANLSQANLAGASFFDVGADGKADSFDDRISDLRGISLVAASLEKANLQGAQLANANLRRTNLTDANLVYGNLERTQLTNARLVNVNASQSHWQGSNLVGADLTQANFDKADLSQARLNRIEASHSSWKKAILTQSDWVGANLIGSDFSQATLSSANFQGANLDSVNFNRADLRQANLREADLRQTNLIGVNLTDADLAGAIFHDGSNVSGSFITPKAQVSATNHLQGVNFSHVRNLDSRQLNYICAQGGIHPSCQQVQAQEDDG</sequence>
<keyword evidence="4 5" id="KW-0472">Membrane</keyword>
<reference evidence="7" key="2">
    <citation type="journal article" date="2021" name="Mar. Drugs">
        <title>Genome Reduction and Secondary Metabolism of the Marine Sponge-Associated Cyanobacterium Leptothoe.</title>
        <authorList>
            <person name="Konstantinou D."/>
            <person name="Popin R.V."/>
            <person name="Fewer D.P."/>
            <person name="Sivonen K."/>
            <person name="Gkelis S."/>
        </authorList>
    </citation>
    <scope>NUCLEOTIDE SEQUENCE</scope>
    <source>
        <strain evidence="7">TAU-MAC 1115</strain>
    </source>
</reference>
<dbReference type="AlphaFoldDB" id="A0A947D911"/>
<feature type="transmembrane region" description="Helical" evidence="5">
    <location>
        <begin position="323"/>
        <end position="343"/>
    </location>
</feature>
<feature type="transmembrane region" description="Helical" evidence="5">
    <location>
        <begin position="194"/>
        <end position="214"/>
    </location>
</feature>